<dbReference type="EMBL" id="BARW01014541">
    <property type="protein sequence ID" value="GAI76943.1"/>
    <property type="molecule type" value="Genomic_DNA"/>
</dbReference>
<reference evidence="1" key="1">
    <citation type="journal article" date="2014" name="Front. Microbiol.">
        <title>High frequency of phylogenetically diverse reductive dehalogenase-homologous genes in deep subseafloor sedimentary metagenomes.</title>
        <authorList>
            <person name="Kawai M."/>
            <person name="Futagami T."/>
            <person name="Toyoda A."/>
            <person name="Takaki Y."/>
            <person name="Nishi S."/>
            <person name="Hori S."/>
            <person name="Arai W."/>
            <person name="Tsubouchi T."/>
            <person name="Morono Y."/>
            <person name="Uchiyama I."/>
            <person name="Ito T."/>
            <person name="Fujiyama A."/>
            <person name="Inagaki F."/>
            <person name="Takami H."/>
        </authorList>
    </citation>
    <scope>NUCLEOTIDE SEQUENCE</scope>
    <source>
        <strain evidence="1">Expedition CK06-06</strain>
    </source>
</reference>
<gene>
    <name evidence="1" type="ORF">S12H4_25738</name>
</gene>
<evidence type="ECO:0000313" key="1">
    <source>
        <dbReference type="EMBL" id="GAI76943.1"/>
    </source>
</evidence>
<accession>X1R8P8</accession>
<dbReference type="AlphaFoldDB" id="X1R8P8"/>
<comment type="caution">
    <text evidence="1">The sequence shown here is derived from an EMBL/GenBank/DDBJ whole genome shotgun (WGS) entry which is preliminary data.</text>
</comment>
<sequence length="78" mass="9089">MTEELTKELTEELKRQRFTICGCRGRIVTTEDGKRHFELDCKSKEAREEMAALFEEEVILRVNPKVILEEIPPVAEPK</sequence>
<proteinExistence type="predicted"/>
<organism evidence="1">
    <name type="scientific">marine sediment metagenome</name>
    <dbReference type="NCBI Taxonomy" id="412755"/>
    <lineage>
        <taxon>unclassified sequences</taxon>
        <taxon>metagenomes</taxon>
        <taxon>ecological metagenomes</taxon>
    </lineage>
</organism>
<name>X1R8P8_9ZZZZ</name>
<protein>
    <submittedName>
        <fullName evidence="1">Uncharacterized protein</fullName>
    </submittedName>
</protein>